<feature type="transmembrane region" description="Helical" evidence="2">
    <location>
        <begin position="624"/>
        <end position="646"/>
    </location>
</feature>
<feature type="region of interest" description="Disordered" evidence="1">
    <location>
        <begin position="677"/>
        <end position="717"/>
    </location>
</feature>
<protein>
    <submittedName>
        <fullName evidence="3">Membrane-associated protein, putative</fullName>
    </submittedName>
</protein>
<dbReference type="EMBL" id="CYKH01000979">
    <property type="protein sequence ID" value="CUG75153.1"/>
    <property type="molecule type" value="Genomic_DNA"/>
</dbReference>
<feature type="region of interest" description="Disordered" evidence="1">
    <location>
        <begin position="736"/>
        <end position="792"/>
    </location>
</feature>
<feature type="transmembrane region" description="Helical" evidence="2">
    <location>
        <begin position="853"/>
        <end position="878"/>
    </location>
</feature>
<dbReference type="VEuPathDB" id="TriTrypDB:BSAL_84655"/>
<evidence type="ECO:0000256" key="1">
    <source>
        <dbReference type="SAM" id="MobiDB-lite"/>
    </source>
</evidence>
<sequence length="1328" mass="140504">MFLLGVRAASIGASFAMIASLLIVLIDSSTTTSACKLLDASSATDVGQLVGCVLTNCLSETSTTVGPTTCKVIPNASSTEQAEADLAIVGIVSDSSTVAVSCSSQLRLTPTSRLLNLCLQNVSYQLNHVASTAIVIDIAIGVALGLDVYKATTLAPASLSDYVSFPFPSSTSAASPLQETIVATTSNATNASSWTIDTTATNISTPSSVVISGGGLWFVSPRWDLNITVGGVSAATATTFHVTTPFLPVAVEGMMMTQIRLPESPFSAAQAGAMHVLLRYGNSSVIDASGGTMAISTVPANGTVLDAAAAKEQPLQLLIAQNVPRLLGGAGSVCSVEVERKVGEATTTSVSRVILDNSTSLAPFSGIVSLGNLTTNPLADVAVVETIVNLTMQCLIPESLSTLLETERLSRSSTTTSGTSLLNNILLWRLALLTTDMAPLAYLILPVPPTPRLPREDILQLDDDSDHDDDTSSPLINDWSVSVFPITLSVTSSALPTSASGVSVSKWLGSRGLAWGLFVMVLPLVIPKEQLIALATKAATGSGNTGYRVYITQQLMDASLSDTSAEAMVLAANITLITESSICSFVQIVTVDSSGVIAGPSAAHQRSDIVCGVYQTSTSGVPLWVYQLVAAILGALLVLVVLDDVISEIRDVKRTARAQQQKDHHQRRRHVVAAAAAEEYVAREADPTSTPQRGRGGEAEGGEGNNNDEGDSGVISSWDDGGIGMLTVMSAATTTTGAEGNTDDLSKRSVQHSLSSPSHHRQQAAHHGGRPPLVPTASSATQQRRGHRIQNDPFYVTTTTTIVPPDLSVIIPVANGPTATANHRRPWGSNAARSQCRDDDHDRRASSSSRQCYTRLCACMAALWDIGAFPVNVVFVVLTLGQHPHKLLRGILVMVGIMIAALICLAIRTHVVLFSMPSRVMIRRSKSNNHQYGALQSSYCARGGGHRKSAKAHQQRNAGEGNKRESDDAEHVLEACFNDTATNTAVSEARLPVQRTTSQHADNMVCSTEWETTRPSHFPLASHFWPGVGLYVLAVDATWMELQFTQHPRAFWFGLQRLVHDAPSLAIALWFTIQYTHSTNAASAAQLFFSGAGIAFGYRGVLTAMAVPVVVLLSRCFARFQTTTLELWLRERTGLLTVGALMASSSSNSNSYQEKKRKEATPRDRHVAGTSGNERPDNRRNELNSASVDKTSRGPSSVVASTLLPASPLLLPAQCDRPSLTPLAAGEPPTKTIPESGMVEDNGGVLPHNQDVVDEVEGTGDAIMSQHREHSGEAGYDDDPTSALIETCGGSAVPLPVGVFVHPHNCNVVSEEWGEPMVTSGDVGGVTL</sequence>
<dbReference type="Proteomes" id="UP000051952">
    <property type="component" value="Unassembled WGS sequence"/>
</dbReference>
<accession>A0A0S4J3B6</accession>
<keyword evidence="4" id="KW-1185">Reference proteome</keyword>
<feature type="compositionally biased region" description="Basic and acidic residues" evidence="1">
    <location>
        <begin position="1153"/>
        <end position="1167"/>
    </location>
</feature>
<feature type="compositionally biased region" description="Basic and acidic residues" evidence="1">
    <location>
        <begin position="835"/>
        <end position="845"/>
    </location>
</feature>
<feature type="region of interest" description="Disordered" evidence="1">
    <location>
        <begin position="1218"/>
        <end position="1237"/>
    </location>
</feature>
<gene>
    <name evidence="3" type="ORF">BSAL_84655</name>
</gene>
<evidence type="ECO:0000256" key="2">
    <source>
        <dbReference type="SAM" id="Phobius"/>
    </source>
</evidence>
<organism evidence="3 4">
    <name type="scientific">Bodo saltans</name>
    <name type="common">Flagellated protozoan</name>
    <dbReference type="NCBI Taxonomy" id="75058"/>
    <lineage>
        <taxon>Eukaryota</taxon>
        <taxon>Discoba</taxon>
        <taxon>Euglenozoa</taxon>
        <taxon>Kinetoplastea</taxon>
        <taxon>Metakinetoplastina</taxon>
        <taxon>Eubodonida</taxon>
        <taxon>Bodonidae</taxon>
        <taxon>Bodo</taxon>
    </lineage>
</organism>
<feature type="compositionally biased region" description="Basic residues" evidence="1">
    <location>
        <begin position="758"/>
        <end position="769"/>
    </location>
</feature>
<keyword evidence="2" id="KW-0812">Transmembrane</keyword>
<feature type="compositionally biased region" description="Polar residues" evidence="1">
    <location>
        <begin position="1183"/>
        <end position="1198"/>
    </location>
</feature>
<feature type="transmembrane region" description="Helical" evidence="2">
    <location>
        <begin position="1087"/>
        <end position="1113"/>
    </location>
</feature>
<proteinExistence type="predicted"/>
<keyword evidence="2" id="KW-0472">Membrane</keyword>
<feature type="transmembrane region" description="Helical" evidence="2">
    <location>
        <begin position="890"/>
        <end position="916"/>
    </location>
</feature>
<evidence type="ECO:0000313" key="4">
    <source>
        <dbReference type="Proteomes" id="UP000051952"/>
    </source>
</evidence>
<keyword evidence="2" id="KW-1133">Transmembrane helix</keyword>
<reference evidence="4" key="1">
    <citation type="submission" date="2015-09" db="EMBL/GenBank/DDBJ databases">
        <authorList>
            <consortium name="Pathogen Informatics"/>
        </authorList>
    </citation>
    <scope>NUCLEOTIDE SEQUENCE [LARGE SCALE GENOMIC DNA]</scope>
    <source>
        <strain evidence="4">Lake Konstanz</strain>
    </source>
</reference>
<feature type="region of interest" description="Disordered" evidence="1">
    <location>
        <begin position="1146"/>
        <end position="1198"/>
    </location>
</feature>
<evidence type="ECO:0000313" key="3">
    <source>
        <dbReference type="EMBL" id="CUG75153.1"/>
    </source>
</evidence>
<feature type="region of interest" description="Disordered" evidence="1">
    <location>
        <begin position="943"/>
        <end position="967"/>
    </location>
</feature>
<name>A0A0S4J3B6_BODSA</name>
<feature type="region of interest" description="Disordered" evidence="1">
    <location>
        <begin position="819"/>
        <end position="845"/>
    </location>
</feature>
<feature type="compositionally biased region" description="Basic residues" evidence="1">
    <location>
        <begin position="944"/>
        <end position="954"/>
    </location>
</feature>